<comment type="similarity">
    <text evidence="1">Belongs to the short-chain dehydrogenases/reductases (SDR) family.</text>
</comment>
<dbReference type="EMBL" id="MCGQ01000006">
    <property type="protein sequence ID" value="OXY99080.1"/>
    <property type="molecule type" value="Genomic_DNA"/>
</dbReference>
<feature type="compositionally biased region" description="Polar residues" evidence="3">
    <location>
        <begin position="291"/>
        <end position="302"/>
    </location>
</feature>
<dbReference type="OrthoDB" id="3743899at2"/>
<dbReference type="PANTHER" id="PTHR44196">
    <property type="entry name" value="DEHYDROGENASE/REDUCTASE SDR FAMILY MEMBER 7B"/>
    <property type="match status" value="1"/>
</dbReference>
<dbReference type="NCBIfam" id="NF004526">
    <property type="entry name" value="PRK05872.1"/>
    <property type="match status" value="1"/>
</dbReference>
<dbReference type="SUPFAM" id="SSF51735">
    <property type="entry name" value="NAD(P)-binding Rossmann-fold domains"/>
    <property type="match status" value="1"/>
</dbReference>
<dbReference type="CDD" id="cd05233">
    <property type="entry name" value="SDR_c"/>
    <property type="match status" value="1"/>
</dbReference>
<dbReference type="AlphaFoldDB" id="A0A233STW0"/>
<accession>A0A233STW0</accession>
<keyword evidence="2" id="KW-0560">Oxidoreductase</keyword>
<dbReference type="InterPro" id="IPR057326">
    <property type="entry name" value="KR_dom"/>
</dbReference>
<dbReference type="InterPro" id="IPR002347">
    <property type="entry name" value="SDR_fam"/>
</dbReference>
<evidence type="ECO:0000256" key="3">
    <source>
        <dbReference type="SAM" id="MobiDB-lite"/>
    </source>
</evidence>
<evidence type="ECO:0000259" key="4">
    <source>
        <dbReference type="SMART" id="SM00822"/>
    </source>
</evidence>
<feature type="region of interest" description="Disordered" evidence="3">
    <location>
        <begin position="282"/>
        <end position="302"/>
    </location>
</feature>
<dbReference type="GO" id="GO:0016491">
    <property type="term" value="F:oxidoreductase activity"/>
    <property type="evidence" value="ECO:0007669"/>
    <property type="project" value="UniProtKB-KW"/>
</dbReference>
<evidence type="ECO:0000313" key="5">
    <source>
        <dbReference type="EMBL" id="OXY99080.1"/>
    </source>
</evidence>
<evidence type="ECO:0000256" key="1">
    <source>
        <dbReference type="ARBA" id="ARBA00006484"/>
    </source>
</evidence>
<dbReference type="PROSITE" id="PS00061">
    <property type="entry name" value="ADH_SHORT"/>
    <property type="match status" value="1"/>
</dbReference>
<dbReference type="InterPro" id="IPR036291">
    <property type="entry name" value="NAD(P)-bd_dom_sf"/>
</dbReference>
<dbReference type="InterPro" id="IPR020904">
    <property type="entry name" value="Sc_DH/Rdtase_CS"/>
</dbReference>
<dbReference type="PRINTS" id="PR00081">
    <property type="entry name" value="GDHRDH"/>
</dbReference>
<evidence type="ECO:0000256" key="2">
    <source>
        <dbReference type="ARBA" id="ARBA00023002"/>
    </source>
</evidence>
<proteinExistence type="inferred from homology"/>
<reference evidence="5 6" key="1">
    <citation type="submission" date="2016-07" db="EMBL/GenBank/DDBJ databases">
        <title>Draft genome of Streptomyces diastatochromogenes.</title>
        <authorList>
            <person name="Podduturi R."/>
            <person name="Lukassen M.B."/>
            <person name="Clausen N."/>
            <person name="Nielsen J.L."/>
            <person name="Jorgensen N.O."/>
        </authorList>
    </citation>
    <scope>NUCLEOTIDE SEQUENCE [LARGE SCALE GENOMIC DNA]</scope>
    <source>
        <strain evidence="5 6">DSM 40608</strain>
    </source>
</reference>
<feature type="domain" description="Ketoreductase" evidence="4">
    <location>
        <begin position="8"/>
        <end position="187"/>
    </location>
</feature>
<dbReference type="Proteomes" id="UP000215483">
    <property type="component" value="Unassembled WGS sequence"/>
</dbReference>
<dbReference type="Pfam" id="PF00106">
    <property type="entry name" value="adh_short"/>
    <property type="match status" value="1"/>
</dbReference>
<dbReference type="Gene3D" id="3.40.50.720">
    <property type="entry name" value="NAD(P)-binding Rossmann-like Domain"/>
    <property type="match status" value="1"/>
</dbReference>
<dbReference type="PANTHER" id="PTHR44196:SF1">
    <property type="entry name" value="DEHYDROGENASE_REDUCTASE SDR FAMILY MEMBER 7B"/>
    <property type="match status" value="1"/>
</dbReference>
<sequence length="302" mass="32132">MKQDLAGRRLVVTGAARGIGAEVARVAAARGARLALLGLEPDRLRELAHTLGPDASWRTADVRDGAALKSAIDDCAQTMGGIDIIVANAGVAAYGTVRQTDDASFERVLDINLNGVFRTLKYATPHLERSRGHAMVVSSALAFMPLASMAAYGASKAGVEMLALAYRQEVAHLGVTVGLVHPSWIDTDIVRGAEGDLPSFQDLRRRLPYPGNVTTSVHQAAAAIVDGVVRRRSRVYVPRAIAAANWAKAAVNSPLAWPWARRFAARAVPTLEREVEALGRHDQLVPGVDSPTRSTGPSRPGT</sequence>
<evidence type="ECO:0000313" key="6">
    <source>
        <dbReference type="Proteomes" id="UP000215483"/>
    </source>
</evidence>
<keyword evidence="6" id="KW-1185">Reference proteome</keyword>
<protein>
    <submittedName>
        <fullName evidence="5">Short-chain dehydrogenase</fullName>
    </submittedName>
</protein>
<comment type="caution">
    <text evidence="5">The sequence shown here is derived from an EMBL/GenBank/DDBJ whole genome shotgun (WGS) entry which is preliminary data.</text>
</comment>
<name>A0A233STW0_STRDA</name>
<gene>
    <name evidence="5" type="ORF">BEK98_03620</name>
</gene>
<dbReference type="RefSeq" id="WP_094214902.1">
    <property type="nucleotide sequence ID" value="NZ_MCGQ01000006.1"/>
</dbReference>
<organism evidence="5 6">
    <name type="scientific">Streptomyces diastatochromogenes</name>
    <dbReference type="NCBI Taxonomy" id="42236"/>
    <lineage>
        <taxon>Bacteria</taxon>
        <taxon>Bacillati</taxon>
        <taxon>Actinomycetota</taxon>
        <taxon>Actinomycetes</taxon>
        <taxon>Kitasatosporales</taxon>
        <taxon>Streptomycetaceae</taxon>
        <taxon>Streptomyces</taxon>
    </lineage>
</organism>
<dbReference type="SMART" id="SM00822">
    <property type="entry name" value="PKS_KR"/>
    <property type="match status" value="1"/>
</dbReference>
<dbReference type="GO" id="GO:0016020">
    <property type="term" value="C:membrane"/>
    <property type="evidence" value="ECO:0007669"/>
    <property type="project" value="TreeGrafter"/>
</dbReference>